<dbReference type="RefSeq" id="WP_228441112.1">
    <property type="nucleotide sequence ID" value="NZ_CP019699.1"/>
</dbReference>
<gene>
    <name evidence="9" type="ORF">B0W44_12565</name>
</gene>
<feature type="transmembrane region" description="Helical" evidence="7">
    <location>
        <begin position="113"/>
        <end position="134"/>
    </location>
</feature>
<dbReference type="SUPFAM" id="SSF161098">
    <property type="entry name" value="MetI-like"/>
    <property type="match status" value="1"/>
</dbReference>
<dbReference type="InterPro" id="IPR051393">
    <property type="entry name" value="ABC_transporter_permease"/>
</dbReference>
<dbReference type="GO" id="GO:0055085">
    <property type="term" value="P:transmembrane transport"/>
    <property type="evidence" value="ECO:0007669"/>
    <property type="project" value="InterPro"/>
</dbReference>
<dbReference type="PANTHER" id="PTHR30193:SF37">
    <property type="entry name" value="INNER MEMBRANE ABC TRANSPORTER PERMEASE PROTEIN YCJO"/>
    <property type="match status" value="1"/>
</dbReference>
<dbReference type="Gene3D" id="1.10.3720.10">
    <property type="entry name" value="MetI-like"/>
    <property type="match status" value="1"/>
</dbReference>
<dbReference type="InterPro" id="IPR035906">
    <property type="entry name" value="MetI-like_sf"/>
</dbReference>
<dbReference type="AlphaFoldDB" id="A0A1U9K8W6"/>
<dbReference type="GO" id="GO:0005886">
    <property type="term" value="C:plasma membrane"/>
    <property type="evidence" value="ECO:0007669"/>
    <property type="project" value="UniProtKB-SubCell"/>
</dbReference>
<evidence type="ECO:0000256" key="6">
    <source>
        <dbReference type="ARBA" id="ARBA00023136"/>
    </source>
</evidence>
<dbReference type="EMBL" id="CP019699">
    <property type="protein sequence ID" value="AQS56468.1"/>
    <property type="molecule type" value="Genomic_DNA"/>
</dbReference>
<keyword evidence="10" id="KW-1185">Reference proteome</keyword>
<dbReference type="PANTHER" id="PTHR30193">
    <property type="entry name" value="ABC TRANSPORTER PERMEASE PROTEIN"/>
    <property type="match status" value="1"/>
</dbReference>
<dbReference type="InterPro" id="IPR000515">
    <property type="entry name" value="MetI-like"/>
</dbReference>
<dbReference type="Pfam" id="PF00528">
    <property type="entry name" value="BPD_transp_1"/>
    <property type="match status" value="1"/>
</dbReference>
<dbReference type="KEGG" id="ntr:B0W44_12565"/>
<proteinExistence type="inferred from homology"/>
<sequence>MKFKQFPLPYRHRETISALLFLLPATLLLLTFIIYPMMQAFLTSFYNYNLISTSKTWVGINNYLNLFCDHTFYSSLWHSFYFAIIVIPIQTAIALGLALLVKKKFAGVGIFRSIYFLPVIISMGVASSVFKLIFNKDYGLLNAILERLGVSSIDFLSNPRIAMIGVAIIGIWKAMGFFMIVFLAGLNNIPNDLYEAAEVDGASVFQRFISITLPLIKRVMAFVVIITTMDALKIFIPVYITMEGGGPAGSTRTFAYFIYQTAFNQMDMGYATAAAFIFFVIVLLISIIQLRLFRSDVEY</sequence>
<evidence type="ECO:0000256" key="3">
    <source>
        <dbReference type="ARBA" id="ARBA00022475"/>
    </source>
</evidence>
<comment type="similarity">
    <text evidence="7">Belongs to the binding-protein-dependent transport system permease family.</text>
</comment>
<evidence type="ECO:0000313" key="10">
    <source>
        <dbReference type="Proteomes" id="UP000188603"/>
    </source>
</evidence>
<name>A0A1U9K8W6_9BACL</name>
<dbReference type="CDD" id="cd06261">
    <property type="entry name" value="TM_PBP2"/>
    <property type="match status" value="1"/>
</dbReference>
<feature type="transmembrane region" description="Helical" evidence="7">
    <location>
        <begin position="20"/>
        <end position="38"/>
    </location>
</feature>
<evidence type="ECO:0000313" key="9">
    <source>
        <dbReference type="EMBL" id="AQS56468.1"/>
    </source>
</evidence>
<reference evidence="9 10" key="1">
    <citation type="journal article" date="2015" name="Int. J. Syst. Evol. Microbiol.">
        <title>Novibacillus thermophilus gen. nov., sp. nov., a Gram-staining-negative and moderately thermophilic member of the family Thermoactinomycetaceae.</title>
        <authorList>
            <person name="Yang G."/>
            <person name="Chen J."/>
            <person name="Zhou S."/>
        </authorList>
    </citation>
    <scope>NUCLEOTIDE SEQUENCE [LARGE SCALE GENOMIC DNA]</scope>
    <source>
        <strain evidence="9 10">SG-1</strain>
    </source>
</reference>
<keyword evidence="5 7" id="KW-1133">Transmembrane helix</keyword>
<accession>A0A1U9K8W6</accession>
<feature type="transmembrane region" description="Helical" evidence="7">
    <location>
        <begin position="270"/>
        <end position="293"/>
    </location>
</feature>
<evidence type="ECO:0000256" key="7">
    <source>
        <dbReference type="RuleBase" id="RU363032"/>
    </source>
</evidence>
<feature type="transmembrane region" description="Helical" evidence="7">
    <location>
        <begin position="80"/>
        <end position="101"/>
    </location>
</feature>
<dbReference type="STRING" id="1471761.B0W44_12565"/>
<feature type="transmembrane region" description="Helical" evidence="7">
    <location>
        <begin position="219"/>
        <end position="240"/>
    </location>
</feature>
<dbReference type="Proteomes" id="UP000188603">
    <property type="component" value="Chromosome"/>
</dbReference>
<evidence type="ECO:0000256" key="4">
    <source>
        <dbReference type="ARBA" id="ARBA00022692"/>
    </source>
</evidence>
<keyword evidence="6 7" id="KW-0472">Membrane</keyword>
<feature type="transmembrane region" description="Helical" evidence="7">
    <location>
        <begin position="161"/>
        <end position="184"/>
    </location>
</feature>
<feature type="domain" description="ABC transmembrane type-1" evidence="8">
    <location>
        <begin position="76"/>
        <end position="289"/>
    </location>
</feature>
<comment type="subcellular location">
    <subcellularLocation>
        <location evidence="1 7">Cell membrane</location>
        <topology evidence="1 7">Multi-pass membrane protein</topology>
    </subcellularLocation>
</comment>
<keyword evidence="3" id="KW-1003">Cell membrane</keyword>
<evidence type="ECO:0000256" key="5">
    <source>
        <dbReference type="ARBA" id="ARBA00022989"/>
    </source>
</evidence>
<keyword evidence="2 7" id="KW-0813">Transport</keyword>
<keyword evidence="4 7" id="KW-0812">Transmembrane</keyword>
<dbReference type="PROSITE" id="PS50928">
    <property type="entry name" value="ABC_TM1"/>
    <property type="match status" value="1"/>
</dbReference>
<evidence type="ECO:0000256" key="1">
    <source>
        <dbReference type="ARBA" id="ARBA00004651"/>
    </source>
</evidence>
<protein>
    <recommendedName>
        <fullName evidence="8">ABC transmembrane type-1 domain-containing protein</fullName>
    </recommendedName>
</protein>
<organism evidence="9 10">
    <name type="scientific">Novibacillus thermophilus</name>
    <dbReference type="NCBI Taxonomy" id="1471761"/>
    <lineage>
        <taxon>Bacteria</taxon>
        <taxon>Bacillati</taxon>
        <taxon>Bacillota</taxon>
        <taxon>Bacilli</taxon>
        <taxon>Bacillales</taxon>
        <taxon>Thermoactinomycetaceae</taxon>
        <taxon>Novibacillus</taxon>
    </lineage>
</organism>
<evidence type="ECO:0000259" key="8">
    <source>
        <dbReference type="PROSITE" id="PS50928"/>
    </source>
</evidence>
<evidence type="ECO:0000256" key="2">
    <source>
        <dbReference type="ARBA" id="ARBA00022448"/>
    </source>
</evidence>